<organism evidence="2 3">
    <name type="scientific">Fusarium albosuccineum</name>
    <dbReference type="NCBI Taxonomy" id="1237068"/>
    <lineage>
        <taxon>Eukaryota</taxon>
        <taxon>Fungi</taxon>
        <taxon>Dikarya</taxon>
        <taxon>Ascomycota</taxon>
        <taxon>Pezizomycotina</taxon>
        <taxon>Sordariomycetes</taxon>
        <taxon>Hypocreomycetidae</taxon>
        <taxon>Hypocreales</taxon>
        <taxon>Nectriaceae</taxon>
        <taxon>Fusarium</taxon>
        <taxon>Fusarium decemcellulare species complex</taxon>
    </lineage>
</organism>
<protein>
    <submittedName>
        <fullName evidence="2">Uncharacterized protein</fullName>
    </submittedName>
</protein>
<keyword evidence="3" id="KW-1185">Reference proteome</keyword>
<evidence type="ECO:0000313" key="3">
    <source>
        <dbReference type="Proteomes" id="UP000554235"/>
    </source>
</evidence>
<evidence type="ECO:0000313" key="2">
    <source>
        <dbReference type="EMBL" id="KAF4465739.1"/>
    </source>
</evidence>
<sequence length="114" mass="12080">MLRRDGGEVMRGGSAGWLGFGEEDAAAGGDVAGEEVADITAVIDMPHRTSQATVVRSGAGGRATAEGWDRCGTRAGPQQDDGQRIRRETRVPAPRWRRTRLVDEGDVCAGDSDV</sequence>
<dbReference type="Proteomes" id="UP000554235">
    <property type="component" value="Unassembled WGS sequence"/>
</dbReference>
<reference evidence="2 3" key="1">
    <citation type="submission" date="2020-01" db="EMBL/GenBank/DDBJ databases">
        <title>Identification and distribution of gene clusters putatively required for synthesis of sphingolipid metabolism inhibitors in phylogenetically diverse species of the filamentous fungus Fusarium.</title>
        <authorList>
            <person name="Kim H.-S."/>
            <person name="Busman M."/>
            <person name="Brown D.W."/>
            <person name="Divon H."/>
            <person name="Uhlig S."/>
            <person name="Proctor R.H."/>
        </authorList>
    </citation>
    <scope>NUCLEOTIDE SEQUENCE [LARGE SCALE GENOMIC DNA]</scope>
    <source>
        <strain evidence="2 3">NRRL 20459</strain>
    </source>
</reference>
<comment type="caution">
    <text evidence="2">The sequence shown here is derived from an EMBL/GenBank/DDBJ whole genome shotgun (WGS) entry which is preliminary data.</text>
</comment>
<proteinExistence type="predicted"/>
<dbReference type="AlphaFoldDB" id="A0A8H4LD10"/>
<dbReference type="EMBL" id="JAADYS010000987">
    <property type="protein sequence ID" value="KAF4465739.1"/>
    <property type="molecule type" value="Genomic_DNA"/>
</dbReference>
<gene>
    <name evidence="2" type="ORF">FALBO_7414</name>
</gene>
<feature type="region of interest" description="Disordered" evidence="1">
    <location>
        <begin position="54"/>
        <end position="87"/>
    </location>
</feature>
<accession>A0A8H4LD10</accession>
<name>A0A8H4LD10_9HYPO</name>
<evidence type="ECO:0000256" key="1">
    <source>
        <dbReference type="SAM" id="MobiDB-lite"/>
    </source>
</evidence>